<dbReference type="AlphaFoldDB" id="A0A252F2U3"/>
<dbReference type="InterPro" id="IPR006490">
    <property type="entry name" value="Maj_tail_phi13"/>
</dbReference>
<evidence type="ECO:0000313" key="2">
    <source>
        <dbReference type="Proteomes" id="UP000194903"/>
    </source>
</evidence>
<keyword evidence="2" id="KW-1185">Reference proteome</keyword>
<organism evidence="1 2">
    <name type="scientific">Butyricicoccus porcorum</name>
    <dbReference type="NCBI Taxonomy" id="1945634"/>
    <lineage>
        <taxon>Bacteria</taxon>
        <taxon>Bacillati</taxon>
        <taxon>Bacillota</taxon>
        <taxon>Clostridia</taxon>
        <taxon>Eubacteriales</taxon>
        <taxon>Butyricicoccaceae</taxon>
        <taxon>Butyricicoccus</taxon>
    </lineage>
</organism>
<name>A0A252F2U3_9FIRM</name>
<evidence type="ECO:0000313" key="1">
    <source>
        <dbReference type="EMBL" id="OUM20001.1"/>
    </source>
</evidence>
<evidence type="ECO:0008006" key="3">
    <source>
        <dbReference type="Google" id="ProtNLM"/>
    </source>
</evidence>
<dbReference type="Proteomes" id="UP000194903">
    <property type="component" value="Unassembled WGS sequence"/>
</dbReference>
<gene>
    <name evidence="1" type="ORF">CBW42_09665</name>
</gene>
<sequence>MASIGLRYPYYAKYNYNESTGEVTYSGGGLLGKAVDFSAKIESGDDNNLYADDGVAESDTSFGGGELTITTDDLTQDASADIIGVKISETTVGSEKVTELVYDEDMQTPYLGFGVIIPRRKNGVTSYRAVVFLRIMFSVPEEAAKTKGNKIEWTTPSLTATILRSEAEKSPWKRETTVESLATAKAYIKQILNITDATTGGTA</sequence>
<dbReference type="EMBL" id="NHOC01000008">
    <property type="protein sequence ID" value="OUM20001.1"/>
    <property type="molecule type" value="Genomic_DNA"/>
</dbReference>
<dbReference type="RefSeq" id="WP_087020617.1">
    <property type="nucleotide sequence ID" value="NZ_NHOC01000008.1"/>
</dbReference>
<proteinExistence type="predicted"/>
<reference evidence="1 2" key="1">
    <citation type="submission" date="2017-05" db="EMBL/GenBank/DDBJ databases">
        <title>Butyricicoccus porcorum sp. nov. a butyrate-producing bacterium from the swine intestinal tract.</title>
        <authorList>
            <person name="Trachsel J."/>
            <person name="Humphrey S."/>
            <person name="Allen H.K."/>
        </authorList>
    </citation>
    <scope>NUCLEOTIDE SEQUENCE [LARGE SCALE GENOMIC DNA]</scope>
    <source>
        <strain evidence="1">BB10</strain>
    </source>
</reference>
<protein>
    <recommendedName>
        <fullName evidence="3">Phage tail protein</fullName>
    </recommendedName>
</protein>
<accession>A0A252F2U3</accession>
<dbReference type="OrthoDB" id="3078218at2"/>
<comment type="caution">
    <text evidence="1">The sequence shown here is derived from an EMBL/GenBank/DDBJ whole genome shotgun (WGS) entry which is preliminary data.</text>
</comment>
<dbReference type="NCBIfam" id="TIGR01603">
    <property type="entry name" value="maj_tail_phi13"/>
    <property type="match status" value="1"/>
</dbReference>